<reference evidence="6" key="1">
    <citation type="submission" date="2019-08" db="EMBL/GenBank/DDBJ databases">
        <authorList>
            <person name="Kucharzyk K."/>
            <person name="Murdoch R.W."/>
            <person name="Higgins S."/>
            <person name="Loffler F."/>
        </authorList>
    </citation>
    <scope>NUCLEOTIDE SEQUENCE</scope>
</reference>
<dbReference type="GO" id="GO:0019557">
    <property type="term" value="P:L-histidine catabolic process to glutamate and formate"/>
    <property type="evidence" value="ECO:0007669"/>
    <property type="project" value="UniProtKB-UniPathway"/>
</dbReference>
<evidence type="ECO:0000256" key="2">
    <source>
        <dbReference type="ARBA" id="ARBA00012994"/>
    </source>
</evidence>
<dbReference type="FunFam" id="1.10.275.10:FF:000005">
    <property type="entry name" value="Histidine ammonia-lyase"/>
    <property type="match status" value="1"/>
</dbReference>
<protein>
    <recommendedName>
        <fullName evidence="2">histidine ammonia-lyase</fullName>
        <ecNumber evidence="2">4.3.1.3</ecNumber>
    </recommendedName>
</protein>
<dbReference type="InterPro" id="IPR001106">
    <property type="entry name" value="Aromatic_Lyase"/>
</dbReference>
<accession>A0A644YL60</accession>
<dbReference type="Gene3D" id="1.10.275.10">
    <property type="entry name" value="Fumarase/aspartase (N-terminal domain)"/>
    <property type="match status" value="1"/>
</dbReference>
<dbReference type="NCBIfam" id="TIGR01225">
    <property type="entry name" value="hutH"/>
    <property type="match status" value="1"/>
</dbReference>
<dbReference type="Gene3D" id="1.20.200.10">
    <property type="entry name" value="Fumarase/aspartase (Central domain)"/>
    <property type="match status" value="1"/>
</dbReference>
<dbReference type="SUPFAM" id="SSF48557">
    <property type="entry name" value="L-aspartase-like"/>
    <property type="match status" value="1"/>
</dbReference>
<dbReference type="FunFam" id="1.20.200.10:FF:000003">
    <property type="entry name" value="Histidine ammonia-lyase"/>
    <property type="match status" value="1"/>
</dbReference>
<dbReference type="UniPathway" id="UPA00379">
    <property type="reaction ID" value="UER00549"/>
</dbReference>
<comment type="caution">
    <text evidence="6">The sequence shown here is derived from an EMBL/GenBank/DDBJ whole genome shotgun (WGS) entry which is preliminary data.</text>
</comment>
<evidence type="ECO:0000256" key="3">
    <source>
        <dbReference type="ARBA" id="ARBA00022808"/>
    </source>
</evidence>
<dbReference type="EMBL" id="VSSQ01005304">
    <property type="protein sequence ID" value="MPM28621.1"/>
    <property type="molecule type" value="Genomic_DNA"/>
</dbReference>
<dbReference type="AlphaFoldDB" id="A0A644YL60"/>
<sequence length="513" mass="56348">MSDVVMICTTNKKKMKKQTLSIKTEIRFADLEPIMLGQVQIELSPAALKKISACRQYLNQKIEKSDTPVYGINTGFGSLCNTSISKKDLSKLQENLVVSHACGMGNEVRPEIVRLMMVLKIQALSLGHSGVQTDTVQLLADMYNNDILPVVYEQGSLGASGDLAPLAHMSLPLIGKGDVVYQGNRMSSKQAFKAAGLKTVQLQSKEGLALLNGTQFMSAHGAYALVMSKNLMQWANHTAALSLEAFDGRTDPFHPMIQAIRPHPGQMHVANAINKILKGSKIASRKKEQVQDPYSFRCVPQVHGATWDTIQYVSEVFKREVNSVTDNPTVFPETDLIISAGNFHGQPLALAFDFLGIAMAELANISERRIYQLINGKHGLPNYLVANPGLNSGFMIPQYSAASIVSQNKQLATPASVDSIESSQGQEDHVSMGANAATKTIRILENVEKVLAIELMTAAQALEFRRPGTSSAYMEKIVAEYRTVVPFIQQDDYMSAHMHKSIDFMRTFKLKAE</sequence>
<comment type="catalytic activity">
    <reaction evidence="5">
        <text>L-histidine = trans-urocanate + NH4(+)</text>
        <dbReference type="Rhea" id="RHEA:21232"/>
        <dbReference type="ChEBI" id="CHEBI:17771"/>
        <dbReference type="ChEBI" id="CHEBI:28938"/>
        <dbReference type="ChEBI" id="CHEBI:57595"/>
        <dbReference type="EC" id="4.3.1.3"/>
    </reaction>
</comment>
<evidence type="ECO:0000256" key="5">
    <source>
        <dbReference type="ARBA" id="ARBA00049269"/>
    </source>
</evidence>
<evidence type="ECO:0000256" key="1">
    <source>
        <dbReference type="ARBA" id="ARBA00005113"/>
    </source>
</evidence>
<dbReference type="NCBIfam" id="NF006871">
    <property type="entry name" value="PRK09367.1"/>
    <property type="match status" value="1"/>
</dbReference>
<dbReference type="Pfam" id="PF00221">
    <property type="entry name" value="Lyase_aromatic"/>
    <property type="match status" value="1"/>
</dbReference>
<comment type="pathway">
    <text evidence="1">Amino-acid degradation; L-histidine degradation into L-glutamate; N-formimidoyl-L-glutamate from L-histidine: step 1/3.</text>
</comment>
<evidence type="ECO:0000313" key="6">
    <source>
        <dbReference type="EMBL" id="MPM28621.1"/>
    </source>
</evidence>
<dbReference type="InterPro" id="IPR024083">
    <property type="entry name" value="Fumarase/histidase_N"/>
</dbReference>
<organism evidence="6">
    <name type="scientific">bioreactor metagenome</name>
    <dbReference type="NCBI Taxonomy" id="1076179"/>
    <lineage>
        <taxon>unclassified sequences</taxon>
        <taxon>metagenomes</taxon>
        <taxon>ecological metagenomes</taxon>
    </lineage>
</organism>
<dbReference type="InterPro" id="IPR022313">
    <property type="entry name" value="Phe/His_NH3-lyase_AS"/>
</dbReference>
<dbReference type="GO" id="GO:0005737">
    <property type="term" value="C:cytoplasm"/>
    <property type="evidence" value="ECO:0007669"/>
    <property type="project" value="InterPro"/>
</dbReference>
<dbReference type="EC" id="4.3.1.3" evidence="2"/>
<dbReference type="PANTHER" id="PTHR10362">
    <property type="entry name" value="HISTIDINE AMMONIA-LYASE"/>
    <property type="match status" value="1"/>
</dbReference>
<gene>
    <name evidence="6" type="primary">hutH_15</name>
    <name evidence="6" type="ORF">SDC9_75147</name>
</gene>
<keyword evidence="3" id="KW-0369">Histidine metabolism</keyword>
<proteinExistence type="predicted"/>
<dbReference type="InterPro" id="IPR005921">
    <property type="entry name" value="HutH"/>
</dbReference>
<dbReference type="CDD" id="cd00332">
    <property type="entry name" value="PAL-HAL"/>
    <property type="match status" value="1"/>
</dbReference>
<dbReference type="GO" id="GO:0019556">
    <property type="term" value="P:L-histidine catabolic process to glutamate and formamide"/>
    <property type="evidence" value="ECO:0007669"/>
    <property type="project" value="UniProtKB-UniPathway"/>
</dbReference>
<keyword evidence="4 6" id="KW-0456">Lyase</keyword>
<dbReference type="GO" id="GO:0004397">
    <property type="term" value="F:histidine ammonia-lyase activity"/>
    <property type="evidence" value="ECO:0007669"/>
    <property type="project" value="UniProtKB-EC"/>
</dbReference>
<dbReference type="PROSITE" id="PS00488">
    <property type="entry name" value="PAL_HISTIDASE"/>
    <property type="match status" value="1"/>
</dbReference>
<dbReference type="InterPro" id="IPR008948">
    <property type="entry name" value="L-Aspartase-like"/>
</dbReference>
<evidence type="ECO:0000256" key="4">
    <source>
        <dbReference type="ARBA" id="ARBA00023239"/>
    </source>
</evidence>
<name>A0A644YL60_9ZZZZ</name>